<geneLocation type="plasmid" evidence="6">
    <name>prsp8c3c</name>
</geneLocation>
<dbReference type="AlphaFoldDB" id="A0A1L5PHY7"/>
<comment type="subcellular location">
    <subcellularLocation>
        <location evidence="1">Periplasm</location>
    </subcellularLocation>
</comment>
<evidence type="ECO:0000313" key="5">
    <source>
        <dbReference type="EMBL" id="APO79838.1"/>
    </source>
</evidence>
<keyword evidence="3" id="KW-0472">Membrane</keyword>
<keyword evidence="3" id="KW-0812">Transmembrane</keyword>
<dbReference type="Gene3D" id="3.40.50.2300">
    <property type="match status" value="2"/>
</dbReference>
<dbReference type="PANTHER" id="PTHR30036">
    <property type="entry name" value="D-XYLOSE-BINDING PERIPLASMIC PROTEIN"/>
    <property type="match status" value="1"/>
</dbReference>
<dbReference type="SUPFAM" id="SSF53822">
    <property type="entry name" value="Periplasmic binding protein-like I"/>
    <property type="match status" value="1"/>
</dbReference>
<gene>
    <name evidence="5" type="ORF">AM571_PC02112</name>
</gene>
<evidence type="ECO:0000259" key="4">
    <source>
        <dbReference type="Pfam" id="PF13407"/>
    </source>
</evidence>
<dbReference type="Pfam" id="PF13407">
    <property type="entry name" value="Peripla_BP_4"/>
    <property type="match status" value="1"/>
</dbReference>
<dbReference type="EMBL" id="CP017244">
    <property type="protein sequence ID" value="APO79838.1"/>
    <property type="molecule type" value="Genomic_DNA"/>
</dbReference>
<evidence type="ECO:0000256" key="2">
    <source>
        <dbReference type="ARBA" id="ARBA00007639"/>
    </source>
</evidence>
<dbReference type="InterPro" id="IPR050555">
    <property type="entry name" value="Bact_Solute-Bind_Prot2"/>
</dbReference>
<dbReference type="GO" id="GO:0030288">
    <property type="term" value="C:outer membrane-bounded periplasmic space"/>
    <property type="evidence" value="ECO:0007669"/>
    <property type="project" value="TreeGrafter"/>
</dbReference>
<dbReference type="PANTHER" id="PTHR30036:SF7">
    <property type="entry name" value="ABC TRANSPORTER PERIPLASMIC-BINDING PROTEIN YPHF"/>
    <property type="match status" value="1"/>
</dbReference>
<keyword evidence="3" id="KW-1133">Transmembrane helix</keyword>
<organism evidence="5 6">
    <name type="scientific">Rhizobium etli 8C-3</name>
    <dbReference type="NCBI Taxonomy" id="538025"/>
    <lineage>
        <taxon>Bacteria</taxon>
        <taxon>Pseudomonadati</taxon>
        <taxon>Pseudomonadota</taxon>
        <taxon>Alphaproteobacteria</taxon>
        <taxon>Hyphomicrobiales</taxon>
        <taxon>Rhizobiaceae</taxon>
        <taxon>Rhizobium/Agrobacterium group</taxon>
        <taxon>Rhizobium</taxon>
    </lineage>
</organism>
<keyword evidence="5" id="KW-0614">Plasmid</keyword>
<reference evidence="5 6" key="1">
    <citation type="submission" date="2016-09" db="EMBL/GenBank/DDBJ databases">
        <title>The complete genome sequences of Rhizobium gallicum, symbiovars gallicum and phaseoli, symbionts associated to common bean (Phaseolus vulgaris).</title>
        <authorList>
            <person name="Bustos P."/>
            <person name="Santamaria R.I."/>
            <person name="Perez-Carrascal O.M."/>
            <person name="Juarez S."/>
            <person name="Lozano L."/>
            <person name="Martinez-Flores I."/>
            <person name="Martinez-Romero E."/>
            <person name="Cevallos M."/>
            <person name="Romero D."/>
            <person name="Davila G."/>
            <person name="Gonzalez V."/>
        </authorList>
    </citation>
    <scope>NUCLEOTIDE SEQUENCE [LARGE SCALE GENOMIC DNA]</scope>
    <source>
        <strain evidence="5 6">8C-3</strain>
        <plasmid evidence="6">Plasmid prsp8c3c</plasmid>
    </source>
</reference>
<dbReference type="GO" id="GO:0030246">
    <property type="term" value="F:carbohydrate binding"/>
    <property type="evidence" value="ECO:0007669"/>
    <property type="project" value="TreeGrafter"/>
</dbReference>
<comment type="similarity">
    <text evidence="2">Belongs to the bacterial solute-binding protein 2 family.</text>
</comment>
<feature type="transmembrane region" description="Helical" evidence="3">
    <location>
        <begin position="47"/>
        <end position="67"/>
    </location>
</feature>
<dbReference type="Proteomes" id="UP000185109">
    <property type="component" value="Plasmid pRsp8C3c"/>
</dbReference>
<protein>
    <submittedName>
        <fullName evidence="5">Sugar ABC transporter substrate-binding protein</fullName>
    </submittedName>
</protein>
<evidence type="ECO:0000256" key="1">
    <source>
        <dbReference type="ARBA" id="ARBA00004418"/>
    </source>
</evidence>
<feature type="domain" description="Periplasmic binding protein" evidence="4">
    <location>
        <begin position="69"/>
        <end position="330"/>
    </location>
</feature>
<dbReference type="InterPro" id="IPR028082">
    <property type="entry name" value="Peripla_BP_I"/>
</dbReference>
<dbReference type="InterPro" id="IPR025997">
    <property type="entry name" value="SBP_2_dom"/>
</dbReference>
<accession>A0A1L5PHY7</accession>
<proteinExistence type="inferred from homology"/>
<evidence type="ECO:0000313" key="6">
    <source>
        <dbReference type="Proteomes" id="UP000185109"/>
    </source>
</evidence>
<sequence>MKRFETKYASMRQTNFILAFYALQINTHSVLVDDETGGEVMKGIKRLCAALLATTIVAFTVPSAMAANIAVVGGKNDDAFWNLIKKGIDDARLVVEANGGKVNYLRLQTYDNFAPDVVQLIQTAISQKVDGLVIPNWVPEGEDPAIKEAVAAGIKVILMNAGGIDKARELGAINYVGSDEYLAGVAGGEYFFKNGKKNVLCVNTVPGAANLEARCKGVIDGITKAGGTAKQLPLPATSFGDATAVAEAIKATLLQDATIDGLITISAGDADSAAIGIQQAGKTETTLLGTFDLNQSGLDRINAGTQGFAIDQQPYLQSLLAVTLLASAIDFGTDLPTSPVLTGPDIVDKLNIEATLTGVSKGAR</sequence>
<name>A0A1L5PHY7_RHIET</name>
<evidence type="ECO:0000256" key="3">
    <source>
        <dbReference type="SAM" id="Phobius"/>
    </source>
</evidence>